<dbReference type="PANTHER" id="PTHR21661">
    <property type="entry name" value="EPOXIDE HYDROLASE 1-RELATED"/>
    <property type="match status" value="1"/>
</dbReference>
<evidence type="ECO:0000259" key="4">
    <source>
        <dbReference type="Pfam" id="PF06441"/>
    </source>
</evidence>
<dbReference type="InterPro" id="IPR001087">
    <property type="entry name" value="GDSL"/>
</dbReference>
<evidence type="ECO:0000313" key="6">
    <source>
        <dbReference type="Proteomes" id="UP000265631"/>
    </source>
</evidence>
<evidence type="ECO:0000256" key="2">
    <source>
        <dbReference type="ARBA" id="ARBA00022797"/>
    </source>
</evidence>
<dbReference type="InterPro" id="IPR000639">
    <property type="entry name" value="Epox_hydrolase-like"/>
</dbReference>
<dbReference type="GO" id="GO:0097176">
    <property type="term" value="P:epoxide metabolic process"/>
    <property type="evidence" value="ECO:0007669"/>
    <property type="project" value="TreeGrafter"/>
</dbReference>
<comment type="caution">
    <text evidence="5">The sequence shown here is derived from an EMBL/GenBank/DDBJ whole genome shotgun (WGS) entry which is preliminary data.</text>
</comment>
<dbReference type="PANTHER" id="PTHR21661:SF35">
    <property type="entry name" value="EPOXIDE HYDROLASE"/>
    <property type="match status" value="1"/>
</dbReference>
<gene>
    <name evidence="5" type="ORF">FIE12Z_9672</name>
</gene>
<dbReference type="InterPro" id="IPR029058">
    <property type="entry name" value="AB_hydrolase_fold"/>
</dbReference>
<dbReference type="EMBL" id="PXXK01000322">
    <property type="protein sequence ID" value="RFN46071.1"/>
    <property type="molecule type" value="Genomic_DNA"/>
</dbReference>
<dbReference type="GO" id="GO:0016788">
    <property type="term" value="F:hydrolase activity, acting on ester bonds"/>
    <property type="evidence" value="ECO:0007669"/>
    <property type="project" value="InterPro"/>
</dbReference>
<dbReference type="Pfam" id="PF00657">
    <property type="entry name" value="Lipase_GDSL"/>
    <property type="match status" value="1"/>
</dbReference>
<dbReference type="GO" id="GO:0004301">
    <property type="term" value="F:epoxide hydrolase activity"/>
    <property type="evidence" value="ECO:0007669"/>
    <property type="project" value="TreeGrafter"/>
</dbReference>
<sequence>MAQNSDSIRPFKVSINQSDLDYLHMRLDTARWPENELVNDWSQGVPLAAIKDLCTYWKTEYDWRRCEAWLNSYPQFTTTIDGVEIYFMHIQSKNENATPLLLTHGWPGSVLEFRHVIDKLVEPEDSKHAFHLVIPALPGYGFSGKPKETGWGHERTARAWAELMRRLHYAETGWVAQGGDWGAFVVASLGHQAPKGLKAVHFNSIYFENKKEVQVAIQDTEAEQKAMRLDKFRDTGFKGYSLEQSTKPQTIGYALADSPIAQASWIYEKYHDWTDHDGGVEALLSKDEILDTIMLYWLTNSGASSARYYWECASATTAWKIDLPVGVSWFGGDNSYAPKEWCERYYKNIVHWNELERGGHFAAWEQPDAFLKEIRAWYKKLADSVYLLPRPRAHITPGFGIALFRLVHPLCRTIKMKVVEFIPLLGLLPCLNAAPPPKHGFDFAKITKIVSFGDSWTDTRFDVLGQQPSPLNPIGNTGKTSSNGKMWPEYLTTQYNKSSILLYNMAVGGAVVDRDIVTTGPNDVDTQVHDKFQVYANQQPGFFPPKETLWTMFIGINDIYRTITNEDQEETIIATIERIRELTLDLYSYGARQFLFISTPPQSVFPNNRPKDIAPKLTAASQSWNKKLKKLLHQLDHELKHSTFFLFDIVPLITGVTEDPSQFPETSVYKSNAFCADYKTGTSVPDFKSANCEYNALEYMYIDGAHPTQPFHQILAKKISEQLTARKSVS</sequence>
<evidence type="ECO:0000256" key="1">
    <source>
        <dbReference type="ARBA" id="ARBA00010088"/>
    </source>
</evidence>
<evidence type="ECO:0000256" key="3">
    <source>
        <dbReference type="ARBA" id="ARBA00022801"/>
    </source>
</evidence>
<keyword evidence="3 5" id="KW-0378">Hydrolase</keyword>
<dbReference type="InterPro" id="IPR036514">
    <property type="entry name" value="SGNH_hydro_sf"/>
</dbReference>
<protein>
    <submittedName>
        <fullName evidence="5">Epoxide hydrolase</fullName>
    </submittedName>
</protein>
<dbReference type="SUPFAM" id="SSF52266">
    <property type="entry name" value="SGNH hydrolase"/>
    <property type="match status" value="1"/>
</dbReference>
<organism evidence="5 6">
    <name type="scientific">Fusarium flagelliforme</name>
    <dbReference type="NCBI Taxonomy" id="2675880"/>
    <lineage>
        <taxon>Eukaryota</taxon>
        <taxon>Fungi</taxon>
        <taxon>Dikarya</taxon>
        <taxon>Ascomycota</taxon>
        <taxon>Pezizomycotina</taxon>
        <taxon>Sordariomycetes</taxon>
        <taxon>Hypocreomycetidae</taxon>
        <taxon>Hypocreales</taxon>
        <taxon>Nectriaceae</taxon>
        <taxon>Fusarium</taxon>
        <taxon>Fusarium incarnatum-equiseti species complex</taxon>
    </lineage>
</organism>
<accession>A0A395MDZ5</accession>
<dbReference type="InterPro" id="IPR010497">
    <property type="entry name" value="Epoxide_hydro_N"/>
</dbReference>
<dbReference type="Gene3D" id="3.40.50.1820">
    <property type="entry name" value="alpha/beta hydrolase"/>
    <property type="match status" value="1"/>
</dbReference>
<dbReference type="PRINTS" id="PR00412">
    <property type="entry name" value="EPOXHYDRLASE"/>
</dbReference>
<dbReference type="Proteomes" id="UP000265631">
    <property type="component" value="Unassembled WGS sequence"/>
</dbReference>
<dbReference type="SUPFAM" id="SSF53474">
    <property type="entry name" value="alpha/beta-Hydrolases"/>
    <property type="match status" value="1"/>
</dbReference>
<reference evidence="5 6" key="1">
    <citation type="journal article" date="2018" name="PLoS Pathog.">
        <title>Evolution of structural diversity of trichothecenes, a family of toxins produced by plant pathogenic and entomopathogenic fungi.</title>
        <authorList>
            <person name="Proctor R.H."/>
            <person name="McCormick S.P."/>
            <person name="Kim H.S."/>
            <person name="Cardoza R.E."/>
            <person name="Stanley A.M."/>
            <person name="Lindo L."/>
            <person name="Kelly A."/>
            <person name="Brown D.W."/>
            <person name="Lee T."/>
            <person name="Vaughan M.M."/>
            <person name="Alexander N.J."/>
            <person name="Busman M."/>
            <person name="Gutierrez S."/>
        </authorList>
    </citation>
    <scope>NUCLEOTIDE SEQUENCE [LARGE SCALE GENOMIC DNA]</scope>
    <source>
        <strain evidence="5 6">NRRL 13405</strain>
    </source>
</reference>
<dbReference type="STRING" id="2594813.A0A395MDZ5"/>
<dbReference type="CDD" id="cd01846">
    <property type="entry name" value="fatty_acyltransferase_like"/>
    <property type="match status" value="1"/>
</dbReference>
<comment type="similarity">
    <text evidence="1">Belongs to the peptidase S33 family.</text>
</comment>
<keyword evidence="6" id="KW-1185">Reference proteome</keyword>
<evidence type="ECO:0000313" key="5">
    <source>
        <dbReference type="EMBL" id="RFN46071.1"/>
    </source>
</evidence>
<dbReference type="Pfam" id="PF06441">
    <property type="entry name" value="EHN"/>
    <property type="match status" value="1"/>
</dbReference>
<dbReference type="Gene3D" id="3.40.50.1110">
    <property type="entry name" value="SGNH hydrolase"/>
    <property type="match status" value="1"/>
</dbReference>
<name>A0A395MDZ5_9HYPO</name>
<dbReference type="AlphaFoldDB" id="A0A395MDZ5"/>
<dbReference type="OrthoDB" id="7130006at2759"/>
<feature type="domain" description="Epoxide hydrolase N-terminal" evidence="4">
    <location>
        <begin position="8"/>
        <end position="113"/>
    </location>
</feature>
<keyword evidence="2" id="KW-0058">Aromatic hydrocarbons catabolism</keyword>
<proteinExistence type="inferred from homology"/>